<keyword evidence="2" id="KW-1185">Reference proteome</keyword>
<evidence type="ECO:0008006" key="3">
    <source>
        <dbReference type="Google" id="ProtNLM"/>
    </source>
</evidence>
<accession>A0A3N1L8B6</accession>
<evidence type="ECO:0000313" key="2">
    <source>
        <dbReference type="Proteomes" id="UP000278222"/>
    </source>
</evidence>
<dbReference type="RefSeq" id="WP_123690417.1">
    <property type="nucleotide sequence ID" value="NZ_AP019700.1"/>
</dbReference>
<comment type="caution">
    <text evidence="1">The sequence shown here is derived from an EMBL/GenBank/DDBJ whole genome shotgun (WGS) entry which is preliminary data.</text>
</comment>
<evidence type="ECO:0000313" key="1">
    <source>
        <dbReference type="EMBL" id="ROP90923.1"/>
    </source>
</evidence>
<dbReference type="OrthoDB" id="512901at2"/>
<reference evidence="1 2" key="1">
    <citation type="submission" date="2018-11" db="EMBL/GenBank/DDBJ databases">
        <title>Genomic Encyclopedia of Type Strains, Phase IV (KMG-IV): sequencing the most valuable type-strain genomes for metagenomic binning, comparative biology and taxonomic classification.</title>
        <authorList>
            <person name="Goeker M."/>
        </authorList>
    </citation>
    <scope>NUCLEOTIDE SEQUENCE [LARGE SCALE GENOMIC DNA]</scope>
    <source>
        <strain evidence="1 2">DSM 5900</strain>
    </source>
</reference>
<dbReference type="AlphaFoldDB" id="A0A3N1L8B6"/>
<dbReference type="EMBL" id="RJKX01000014">
    <property type="protein sequence ID" value="ROP90923.1"/>
    <property type="molecule type" value="Genomic_DNA"/>
</dbReference>
<proteinExistence type="predicted"/>
<dbReference type="Proteomes" id="UP000278222">
    <property type="component" value="Unassembled WGS sequence"/>
</dbReference>
<organism evidence="1 2">
    <name type="scientific">Stella humosa</name>
    <dbReference type="NCBI Taxonomy" id="94"/>
    <lineage>
        <taxon>Bacteria</taxon>
        <taxon>Pseudomonadati</taxon>
        <taxon>Pseudomonadota</taxon>
        <taxon>Alphaproteobacteria</taxon>
        <taxon>Rhodospirillales</taxon>
        <taxon>Stellaceae</taxon>
        <taxon>Stella</taxon>
    </lineage>
</organism>
<protein>
    <recommendedName>
        <fullName evidence="3">VOC domain-containing protein</fullName>
    </recommendedName>
</protein>
<sequence length="154" mass="16583">MMFHASIPARDPAATAAALAEMWQGEALPFPPLPGSFVVFAGDDRGTQIEVCPAEMGLIPGPTEVAATPVGPARPTPVHVAIGVPHDAPRILEIARRMGWTARECDRGGMFSVVEVWIDNHFMLEALTPAMQRDYMASMSVANWKRTFGLDVAA</sequence>
<gene>
    <name evidence="1" type="ORF">EDC65_2783</name>
</gene>
<name>A0A3N1L8B6_9PROT</name>